<name>A0ABC9B072_9POAL</name>
<evidence type="ECO:0000256" key="1">
    <source>
        <dbReference type="SAM" id="MobiDB-lite"/>
    </source>
</evidence>
<gene>
    <name evidence="2" type="ORF">URODEC1_LOCUS60042</name>
</gene>
<protein>
    <submittedName>
        <fullName evidence="2">Uncharacterized protein</fullName>
    </submittedName>
</protein>
<accession>A0ABC9B072</accession>
<evidence type="ECO:0000313" key="3">
    <source>
        <dbReference type="Proteomes" id="UP001497457"/>
    </source>
</evidence>
<dbReference type="AlphaFoldDB" id="A0ABC9B072"/>
<dbReference type="EMBL" id="OZ075133">
    <property type="protein sequence ID" value="CAL4989974.1"/>
    <property type="molecule type" value="Genomic_DNA"/>
</dbReference>
<organism evidence="2 3">
    <name type="scientific">Urochloa decumbens</name>
    <dbReference type="NCBI Taxonomy" id="240449"/>
    <lineage>
        <taxon>Eukaryota</taxon>
        <taxon>Viridiplantae</taxon>
        <taxon>Streptophyta</taxon>
        <taxon>Embryophyta</taxon>
        <taxon>Tracheophyta</taxon>
        <taxon>Spermatophyta</taxon>
        <taxon>Magnoliopsida</taxon>
        <taxon>Liliopsida</taxon>
        <taxon>Poales</taxon>
        <taxon>Poaceae</taxon>
        <taxon>PACMAD clade</taxon>
        <taxon>Panicoideae</taxon>
        <taxon>Panicodae</taxon>
        <taxon>Paniceae</taxon>
        <taxon>Melinidinae</taxon>
        <taxon>Urochloa</taxon>
    </lineage>
</organism>
<evidence type="ECO:0000313" key="2">
    <source>
        <dbReference type="EMBL" id="CAL4989974.1"/>
    </source>
</evidence>
<reference evidence="3" key="1">
    <citation type="submission" date="2024-06" db="EMBL/GenBank/DDBJ databases">
        <authorList>
            <person name="Ryan C."/>
        </authorList>
    </citation>
    <scope>NUCLEOTIDE SEQUENCE [LARGE SCALE GENOMIC DNA]</scope>
</reference>
<reference evidence="2 3" key="2">
    <citation type="submission" date="2024-10" db="EMBL/GenBank/DDBJ databases">
        <authorList>
            <person name="Ryan C."/>
        </authorList>
    </citation>
    <scope>NUCLEOTIDE SEQUENCE [LARGE SCALE GENOMIC DNA]</scope>
</reference>
<proteinExistence type="predicted"/>
<feature type="region of interest" description="Disordered" evidence="1">
    <location>
        <begin position="35"/>
        <end position="66"/>
    </location>
</feature>
<keyword evidence="3" id="KW-1185">Reference proteome</keyword>
<dbReference type="Proteomes" id="UP001497457">
    <property type="component" value="Chromosome 23rd"/>
</dbReference>
<sequence>MDCCICSPMATMYRLPRNTICAPCYEGAKAITGFLNKDEQEDDGGRGSAKSRGSMKPNSSTMGMRDAWEKVKEMRDREETTNPESCLPRTRLCVGVEGGDAHRHRRET</sequence>